<keyword evidence="9" id="KW-1185">Reference proteome</keyword>
<reference evidence="8 9" key="1">
    <citation type="submission" date="2019-07" db="EMBL/GenBank/DDBJ databases">
        <title>Reinekea sp. strain SSH23 genome sequencing and assembly.</title>
        <authorList>
            <person name="Kim I."/>
        </authorList>
    </citation>
    <scope>NUCLEOTIDE SEQUENCE [LARGE SCALE GENOMIC DNA]</scope>
    <source>
        <strain evidence="8 9">SSH23</strain>
    </source>
</reference>
<keyword evidence="6" id="KW-0560">Oxidoreductase</keyword>
<dbReference type="EC" id="1.1.1.133" evidence="3 6"/>
<dbReference type="AlphaFoldDB" id="A0A5C8Z4M2"/>
<dbReference type="GO" id="GO:0009243">
    <property type="term" value="P:O antigen biosynthetic process"/>
    <property type="evidence" value="ECO:0007669"/>
    <property type="project" value="UniProtKB-UniPathway"/>
</dbReference>
<dbReference type="PANTHER" id="PTHR10491">
    <property type="entry name" value="DTDP-4-DEHYDRORHAMNOSE REDUCTASE"/>
    <property type="match status" value="1"/>
</dbReference>
<dbReference type="OrthoDB" id="9803892at2"/>
<dbReference type="PANTHER" id="PTHR10491:SF4">
    <property type="entry name" value="METHIONINE ADENOSYLTRANSFERASE 2 SUBUNIT BETA"/>
    <property type="match status" value="1"/>
</dbReference>
<comment type="similarity">
    <text evidence="2 6">Belongs to the dTDP-4-dehydrorhamnose reductase family.</text>
</comment>
<dbReference type="GO" id="GO:0019305">
    <property type="term" value="P:dTDP-rhamnose biosynthetic process"/>
    <property type="evidence" value="ECO:0007669"/>
    <property type="project" value="UniProtKB-UniPathway"/>
</dbReference>
<organism evidence="8 9">
    <name type="scientific">Reinekea thalattae</name>
    <dbReference type="NCBI Taxonomy" id="2593301"/>
    <lineage>
        <taxon>Bacteria</taxon>
        <taxon>Pseudomonadati</taxon>
        <taxon>Pseudomonadota</taxon>
        <taxon>Gammaproteobacteria</taxon>
        <taxon>Oceanospirillales</taxon>
        <taxon>Saccharospirillaceae</taxon>
        <taxon>Reinekea</taxon>
    </lineage>
</organism>
<comment type="cofactor">
    <cofactor evidence="6">
        <name>Mg(2+)</name>
        <dbReference type="ChEBI" id="CHEBI:18420"/>
    </cofactor>
    <text evidence="6">Binds 1 Mg(2+) ion per monomer.</text>
</comment>
<dbReference type="Proteomes" id="UP000321764">
    <property type="component" value="Unassembled WGS sequence"/>
</dbReference>
<comment type="caution">
    <text evidence="8">The sequence shown here is derived from an EMBL/GenBank/DDBJ whole genome shotgun (WGS) entry which is preliminary data.</text>
</comment>
<evidence type="ECO:0000256" key="2">
    <source>
        <dbReference type="ARBA" id="ARBA00010944"/>
    </source>
</evidence>
<evidence type="ECO:0000256" key="4">
    <source>
        <dbReference type="ARBA" id="ARBA00017099"/>
    </source>
</evidence>
<evidence type="ECO:0000256" key="1">
    <source>
        <dbReference type="ARBA" id="ARBA00004781"/>
    </source>
</evidence>
<proteinExistence type="inferred from homology"/>
<comment type="catalytic activity">
    <reaction evidence="5 6">
        <text>dTDP-beta-L-rhamnose + NADP(+) = dTDP-4-dehydro-beta-L-rhamnose + NADPH + H(+)</text>
        <dbReference type="Rhea" id="RHEA:21796"/>
        <dbReference type="ChEBI" id="CHEBI:15378"/>
        <dbReference type="ChEBI" id="CHEBI:57510"/>
        <dbReference type="ChEBI" id="CHEBI:57783"/>
        <dbReference type="ChEBI" id="CHEBI:58349"/>
        <dbReference type="ChEBI" id="CHEBI:62830"/>
        <dbReference type="EC" id="1.1.1.133"/>
    </reaction>
</comment>
<accession>A0A5C8Z4M2</accession>
<feature type="domain" description="RmlD-like substrate binding" evidence="7">
    <location>
        <begin position="10"/>
        <end position="292"/>
    </location>
</feature>
<protein>
    <recommendedName>
        <fullName evidence="4 6">dTDP-4-dehydrorhamnose reductase</fullName>
        <ecNumber evidence="3 6">1.1.1.133</ecNumber>
    </recommendedName>
</protein>
<keyword evidence="6" id="KW-0521">NADP</keyword>
<dbReference type="UniPathway" id="UPA00281"/>
<evidence type="ECO:0000259" key="7">
    <source>
        <dbReference type="Pfam" id="PF04321"/>
    </source>
</evidence>
<dbReference type="SUPFAM" id="SSF51735">
    <property type="entry name" value="NAD(P)-binding Rossmann-fold domains"/>
    <property type="match status" value="1"/>
</dbReference>
<comment type="pathway">
    <text evidence="1 6">Carbohydrate biosynthesis; dTDP-L-rhamnose biosynthesis.</text>
</comment>
<evidence type="ECO:0000256" key="6">
    <source>
        <dbReference type="RuleBase" id="RU364082"/>
    </source>
</evidence>
<dbReference type="GO" id="GO:0005829">
    <property type="term" value="C:cytosol"/>
    <property type="evidence" value="ECO:0007669"/>
    <property type="project" value="TreeGrafter"/>
</dbReference>
<dbReference type="InterPro" id="IPR005913">
    <property type="entry name" value="dTDP_dehydrorham_reduct"/>
</dbReference>
<evidence type="ECO:0000313" key="9">
    <source>
        <dbReference type="Proteomes" id="UP000321764"/>
    </source>
</evidence>
<sequence>MIDNSPTLSFLILGSDSQVGAAMVQLLKSRSIPYVALRCEHCWQEDALRAFLAEHRKVQFVLNALFEQPEESAQPDFKQWYSLAQRLQVETHANKQVLLLLSSAQVFSGGSARPYLETDQPDAGLPYGDAMAAIEQSVLKAGQQSIVVRVGWLFSDQPEHFLACLVDAAVQQEKLSFSGKLSGNPTDSNAVAKVFLAIAEQVDCGVEEPALWGIYHYADSDACTMHTFAKAVITVVKSMTEVRVESILESDSPDMVDAVLQPENYELSCRKILSTFGIKQRPWRRSVQEVLTGLLDEPLS</sequence>
<dbReference type="UniPathway" id="UPA00124"/>
<evidence type="ECO:0000256" key="5">
    <source>
        <dbReference type="ARBA" id="ARBA00048200"/>
    </source>
</evidence>
<gene>
    <name evidence="8" type="ORF">FME95_12105</name>
</gene>
<dbReference type="Pfam" id="PF04321">
    <property type="entry name" value="RmlD_sub_bind"/>
    <property type="match status" value="1"/>
</dbReference>
<dbReference type="Gene3D" id="3.40.50.720">
    <property type="entry name" value="NAD(P)-binding Rossmann-like Domain"/>
    <property type="match status" value="1"/>
</dbReference>
<dbReference type="InterPro" id="IPR029903">
    <property type="entry name" value="RmlD-like-bd"/>
</dbReference>
<comment type="function">
    <text evidence="6">Catalyzes the reduction of dTDP-6-deoxy-L-lyxo-4-hexulose to yield dTDP-L-rhamnose.</text>
</comment>
<dbReference type="Gene3D" id="3.90.25.10">
    <property type="entry name" value="UDP-galactose 4-epimerase, domain 1"/>
    <property type="match status" value="1"/>
</dbReference>
<name>A0A5C8Z4M2_9GAMM</name>
<dbReference type="RefSeq" id="WP_147714744.1">
    <property type="nucleotide sequence ID" value="NZ_VKAD01000002.1"/>
</dbReference>
<dbReference type="InterPro" id="IPR036291">
    <property type="entry name" value="NAD(P)-bd_dom_sf"/>
</dbReference>
<dbReference type="EMBL" id="VKAD01000002">
    <property type="protein sequence ID" value="TXR52148.1"/>
    <property type="molecule type" value="Genomic_DNA"/>
</dbReference>
<evidence type="ECO:0000313" key="8">
    <source>
        <dbReference type="EMBL" id="TXR52148.1"/>
    </source>
</evidence>
<dbReference type="GO" id="GO:0008831">
    <property type="term" value="F:dTDP-4-dehydrorhamnose reductase activity"/>
    <property type="evidence" value="ECO:0007669"/>
    <property type="project" value="UniProtKB-EC"/>
</dbReference>
<evidence type="ECO:0000256" key="3">
    <source>
        <dbReference type="ARBA" id="ARBA00012929"/>
    </source>
</evidence>